<dbReference type="Gene3D" id="3.40.1350.10">
    <property type="match status" value="1"/>
</dbReference>
<dbReference type="GO" id="GO:0016788">
    <property type="term" value="F:hydrolase activity, acting on ester bonds"/>
    <property type="evidence" value="ECO:0007669"/>
    <property type="project" value="InterPro"/>
</dbReference>
<accession>A0A0X8XY74</accession>
<evidence type="ECO:0000259" key="4">
    <source>
        <dbReference type="SMART" id="SM00990"/>
    </source>
</evidence>
<evidence type="ECO:0000256" key="3">
    <source>
        <dbReference type="ARBA" id="ARBA00022801"/>
    </source>
</evidence>
<dbReference type="GO" id="GO:0003676">
    <property type="term" value="F:nucleic acid binding"/>
    <property type="evidence" value="ECO:0007669"/>
    <property type="project" value="InterPro"/>
</dbReference>
<keyword evidence="2" id="KW-0540">Nuclease</keyword>
<gene>
    <name evidence="5" type="ORF">Ga0061079_1217</name>
</gene>
<keyword evidence="3" id="KW-0378">Hydrolase</keyword>
<evidence type="ECO:0000256" key="1">
    <source>
        <dbReference type="ARBA" id="ARBA00001946"/>
    </source>
</evidence>
<dbReference type="STRING" id="1586267.GCA_001418685_02067"/>
<keyword evidence="6" id="KW-1185">Reference proteome</keyword>
<protein>
    <submittedName>
        <fullName evidence="5">VRR-NUC domain-containing protein</fullName>
    </submittedName>
</protein>
<sequence length="136" mass="15589">MSKTLKTYNSTPPIDKEKKIARKRNNLESKLQRACIKWFKYQYPQEVIFAIPNGGKRSKIEAAIMKGEGVLQGVSDLFVMSGKNGYNGLFVEMKTGSNTLSSYQKQFIKTAQDKGYKTEVCYSFEEFIEKVTEYLN</sequence>
<dbReference type="EMBL" id="FCOR01000021">
    <property type="protein sequence ID" value="CVK17205.1"/>
    <property type="molecule type" value="Genomic_DNA"/>
</dbReference>
<dbReference type="Proteomes" id="UP000182761">
    <property type="component" value="Unassembled WGS sequence"/>
</dbReference>
<feature type="domain" description="VRR-NUC" evidence="4">
    <location>
        <begin position="26"/>
        <end position="125"/>
    </location>
</feature>
<dbReference type="SMART" id="SM00990">
    <property type="entry name" value="VRR_NUC"/>
    <property type="match status" value="1"/>
</dbReference>
<dbReference type="GO" id="GO:0004518">
    <property type="term" value="F:nuclease activity"/>
    <property type="evidence" value="ECO:0007669"/>
    <property type="project" value="UniProtKB-KW"/>
</dbReference>
<dbReference type="InterPro" id="IPR014883">
    <property type="entry name" value="VRR_NUC"/>
</dbReference>
<proteinExistence type="predicted"/>
<reference evidence="5 6" key="1">
    <citation type="submission" date="2016-01" db="EMBL/GenBank/DDBJ databases">
        <authorList>
            <person name="McClelland M."/>
            <person name="Jain A."/>
            <person name="Saraogi P."/>
            <person name="Mendelson R."/>
            <person name="Westerman R."/>
            <person name="SanMiguel P."/>
            <person name="Csonka L."/>
        </authorList>
    </citation>
    <scope>NUCLEOTIDE SEQUENCE [LARGE SCALE GENOMIC DNA]</scope>
    <source>
        <strain evidence="5 6">R-53146</strain>
    </source>
</reference>
<dbReference type="RefSeq" id="WP_082435441.1">
    <property type="nucleotide sequence ID" value="NZ_FCOR01000021.1"/>
</dbReference>
<comment type="cofactor">
    <cofactor evidence="1">
        <name>Mg(2+)</name>
        <dbReference type="ChEBI" id="CHEBI:18420"/>
    </cofactor>
</comment>
<evidence type="ECO:0000313" key="5">
    <source>
        <dbReference type="EMBL" id="CVK17205.1"/>
    </source>
</evidence>
<dbReference type="OrthoDB" id="1272564at2"/>
<name>A0A0X8XY74_9FLAO</name>
<evidence type="ECO:0000313" key="6">
    <source>
        <dbReference type="Proteomes" id="UP000182761"/>
    </source>
</evidence>
<dbReference type="AlphaFoldDB" id="A0A0X8XY74"/>
<evidence type="ECO:0000256" key="2">
    <source>
        <dbReference type="ARBA" id="ARBA00022722"/>
    </source>
</evidence>
<dbReference type="Pfam" id="PF08774">
    <property type="entry name" value="VRR_NUC"/>
    <property type="match status" value="1"/>
</dbReference>
<dbReference type="InterPro" id="IPR011856">
    <property type="entry name" value="tRNA_endonuc-like_dom_sf"/>
</dbReference>
<organism evidence="5 6">
    <name type="scientific">Apibacter mensalis</name>
    <dbReference type="NCBI Taxonomy" id="1586267"/>
    <lineage>
        <taxon>Bacteria</taxon>
        <taxon>Pseudomonadati</taxon>
        <taxon>Bacteroidota</taxon>
        <taxon>Flavobacteriia</taxon>
        <taxon>Flavobacteriales</taxon>
        <taxon>Weeksellaceae</taxon>
        <taxon>Apibacter</taxon>
    </lineage>
</organism>